<feature type="non-terminal residue" evidence="2">
    <location>
        <position position="79"/>
    </location>
</feature>
<keyword evidence="3" id="KW-1185">Reference proteome</keyword>
<evidence type="ECO:0000313" key="2">
    <source>
        <dbReference type="EMBL" id="MEQ2281829.1"/>
    </source>
</evidence>
<feature type="region of interest" description="Disordered" evidence="1">
    <location>
        <begin position="1"/>
        <end position="79"/>
    </location>
</feature>
<name>A0ABV0XK23_9TELE</name>
<reference evidence="2 3" key="1">
    <citation type="submission" date="2021-06" db="EMBL/GenBank/DDBJ databases">
        <authorList>
            <person name="Palmer J.M."/>
        </authorList>
    </citation>
    <scope>NUCLEOTIDE SEQUENCE [LARGE SCALE GENOMIC DNA]</scope>
    <source>
        <strain evidence="2 3">AS_MEX2019</strain>
        <tissue evidence="2">Muscle</tissue>
    </source>
</reference>
<feature type="compositionally biased region" description="Basic residues" evidence="1">
    <location>
        <begin position="60"/>
        <end position="69"/>
    </location>
</feature>
<accession>A0ABV0XK23</accession>
<feature type="compositionally biased region" description="Polar residues" evidence="1">
    <location>
        <begin position="70"/>
        <end position="79"/>
    </location>
</feature>
<comment type="caution">
    <text evidence="2">The sequence shown here is derived from an EMBL/GenBank/DDBJ whole genome shotgun (WGS) entry which is preliminary data.</text>
</comment>
<organism evidence="2 3">
    <name type="scientific">Ameca splendens</name>
    <dbReference type="NCBI Taxonomy" id="208324"/>
    <lineage>
        <taxon>Eukaryota</taxon>
        <taxon>Metazoa</taxon>
        <taxon>Chordata</taxon>
        <taxon>Craniata</taxon>
        <taxon>Vertebrata</taxon>
        <taxon>Euteleostomi</taxon>
        <taxon>Actinopterygii</taxon>
        <taxon>Neopterygii</taxon>
        <taxon>Teleostei</taxon>
        <taxon>Neoteleostei</taxon>
        <taxon>Acanthomorphata</taxon>
        <taxon>Ovalentaria</taxon>
        <taxon>Atherinomorphae</taxon>
        <taxon>Cyprinodontiformes</taxon>
        <taxon>Goodeidae</taxon>
        <taxon>Ameca</taxon>
    </lineage>
</organism>
<gene>
    <name evidence="2" type="ORF">AMECASPLE_034403</name>
</gene>
<dbReference type="Proteomes" id="UP001469553">
    <property type="component" value="Unassembled WGS sequence"/>
</dbReference>
<evidence type="ECO:0000313" key="3">
    <source>
        <dbReference type="Proteomes" id="UP001469553"/>
    </source>
</evidence>
<sequence length="79" mass="8618">MSTRALRRLKGKQRGQEALDVGVLSLGDSPEEQAEAEVEEEQLDTANVAKVSPPSSSKGSSRKAKKNKAQKNFSNIYEL</sequence>
<evidence type="ECO:0000256" key="1">
    <source>
        <dbReference type="SAM" id="MobiDB-lite"/>
    </source>
</evidence>
<feature type="compositionally biased region" description="Low complexity" evidence="1">
    <location>
        <begin position="46"/>
        <end position="59"/>
    </location>
</feature>
<dbReference type="EMBL" id="JAHRIP010004861">
    <property type="protein sequence ID" value="MEQ2281829.1"/>
    <property type="molecule type" value="Genomic_DNA"/>
</dbReference>
<feature type="compositionally biased region" description="Basic residues" evidence="1">
    <location>
        <begin position="1"/>
        <end position="13"/>
    </location>
</feature>
<protein>
    <submittedName>
        <fullName evidence="2">Uncharacterized protein</fullName>
    </submittedName>
</protein>
<feature type="compositionally biased region" description="Acidic residues" evidence="1">
    <location>
        <begin position="29"/>
        <end position="43"/>
    </location>
</feature>
<proteinExistence type="predicted"/>